<sequence length="108" mass="12386">MNPNFCDKAFMLKRSKKDLKQLALLSQLPPEVITDQPRITIIGDYEIVVENHKGVIGYEDTFVKINTKVSPLLIEGHKLVIERMDNETIVVRGEVRSLKYFLEAGKEK</sequence>
<accession>D9TKP7</accession>
<protein>
    <submittedName>
        <fullName evidence="1">Sporulation protein YqfC</fullName>
    </submittedName>
</protein>
<gene>
    <name evidence="1" type="ordered locus">COB47_1287</name>
</gene>
<dbReference type="InterPro" id="IPR010916">
    <property type="entry name" value="TonB_box_CS"/>
</dbReference>
<dbReference type="EMBL" id="CP002164">
    <property type="protein sequence ID" value="ADL42579.1"/>
    <property type="molecule type" value="Genomic_DNA"/>
</dbReference>
<keyword evidence="2" id="KW-1185">Reference proteome</keyword>
<dbReference type="AlphaFoldDB" id="D9TKP7"/>
<dbReference type="STRING" id="608506.COB47_1287"/>
<dbReference type="HOGENOM" id="CLU_161222_2_1_9"/>
<organism evidence="1 2">
    <name type="scientific">Caldicellulosiruptor obsidiansis (strain ATCC BAA-2073 / JCM 16842 / OB47)</name>
    <dbReference type="NCBI Taxonomy" id="608506"/>
    <lineage>
        <taxon>Bacteria</taxon>
        <taxon>Bacillati</taxon>
        <taxon>Bacillota</taxon>
        <taxon>Bacillota incertae sedis</taxon>
        <taxon>Caldicellulosiruptorales</taxon>
        <taxon>Caldicellulosiruptoraceae</taxon>
        <taxon>Caldicellulosiruptor</taxon>
    </lineage>
</organism>
<dbReference type="eggNOG" id="ENOG50339ZD">
    <property type="taxonomic scope" value="Bacteria"/>
</dbReference>
<dbReference type="PROSITE" id="PS00430">
    <property type="entry name" value="TONB_DEPENDENT_REC_1"/>
    <property type="match status" value="1"/>
</dbReference>
<proteinExistence type="predicted"/>
<dbReference type="InterPro" id="IPR022476">
    <property type="entry name" value="Spore_YabP/YqfC"/>
</dbReference>
<dbReference type="KEGG" id="cob:COB47_1287"/>
<evidence type="ECO:0000313" key="1">
    <source>
        <dbReference type="EMBL" id="ADL42579.1"/>
    </source>
</evidence>
<evidence type="ECO:0000313" key="2">
    <source>
        <dbReference type="Proteomes" id="UP000000347"/>
    </source>
</evidence>
<name>D9TKP7_CALOO</name>
<dbReference type="Proteomes" id="UP000000347">
    <property type="component" value="Chromosome"/>
</dbReference>
<dbReference type="InterPro" id="IPR022477">
    <property type="entry name" value="Spore_YqfC"/>
</dbReference>
<dbReference type="NCBIfam" id="TIGR02856">
    <property type="entry name" value="spore_yqfC"/>
    <property type="match status" value="1"/>
</dbReference>
<reference evidence="1 2" key="1">
    <citation type="journal article" date="2010" name="J. Bacteriol.">
        <title>Complete genome sequence of the cellulolytic thermophile Caldicellulosiruptor obsidiansis OB47T.</title>
        <authorList>
            <person name="Elkins J.G."/>
            <person name="Lochner A."/>
            <person name="Hamilton-Brehm S.D."/>
            <person name="Davenport K.W."/>
            <person name="Podar M."/>
            <person name="Brown S.D."/>
            <person name="Land M.L."/>
            <person name="Hauser L.J."/>
            <person name="Klingeman D.M."/>
            <person name="Raman B."/>
            <person name="Goodwin L.A."/>
            <person name="Tapia R."/>
            <person name="Meincke L.J."/>
            <person name="Detter J.C."/>
            <person name="Bruce D.C."/>
            <person name="Han C.S."/>
            <person name="Palumbo A.V."/>
            <person name="Cottingham R.W."/>
            <person name="Keller M."/>
            <person name="Graham D.E."/>
        </authorList>
    </citation>
    <scope>NUCLEOTIDE SEQUENCE [LARGE SCALE GENOMIC DNA]</scope>
    <source>
        <strain evidence="2">ATCC BAA-2073 / strain OB47</strain>
    </source>
</reference>
<dbReference type="Pfam" id="PF07873">
    <property type="entry name" value="YabP"/>
    <property type="match status" value="1"/>
</dbReference>